<dbReference type="GeneID" id="87817254"/>
<evidence type="ECO:0000256" key="1">
    <source>
        <dbReference type="SAM" id="SignalP"/>
    </source>
</evidence>
<protein>
    <submittedName>
        <fullName evidence="2">Uncharacterized protein</fullName>
    </submittedName>
</protein>
<feature type="chain" id="PRO_5043047257" evidence="1">
    <location>
        <begin position="25"/>
        <end position="186"/>
    </location>
</feature>
<dbReference type="AlphaFoldDB" id="A0AAN6V5F6"/>
<evidence type="ECO:0000313" key="3">
    <source>
        <dbReference type="Proteomes" id="UP001302676"/>
    </source>
</evidence>
<organism evidence="2 3">
    <name type="scientific">Dichotomopilus funicola</name>
    <dbReference type="NCBI Taxonomy" id="1934379"/>
    <lineage>
        <taxon>Eukaryota</taxon>
        <taxon>Fungi</taxon>
        <taxon>Dikarya</taxon>
        <taxon>Ascomycota</taxon>
        <taxon>Pezizomycotina</taxon>
        <taxon>Sordariomycetes</taxon>
        <taxon>Sordariomycetidae</taxon>
        <taxon>Sordariales</taxon>
        <taxon>Chaetomiaceae</taxon>
        <taxon>Dichotomopilus</taxon>
    </lineage>
</organism>
<dbReference type="RefSeq" id="XP_062637237.1">
    <property type="nucleotide sequence ID" value="XM_062780641.1"/>
</dbReference>
<name>A0AAN6V5F6_9PEZI</name>
<proteinExistence type="predicted"/>
<comment type="caution">
    <text evidence="2">The sequence shown here is derived from an EMBL/GenBank/DDBJ whole genome shotgun (WGS) entry which is preliminary data.</text>
</comment>
<evidence type="ECO:0000313" key="2">
    <source>
        <dbReference type="EMBL" id="KAK4143866.1"/>
    </source>
</evidence>
<reference evidence="2" key="1">
    <citation type="journal article" date="2023" name="Mol. Phylogenet. Evol.">
        <title>Genome-scale phylogeny and comparative genomics of the fungal order Sordariales.</title>
        <authorList>
            <person name="Hensen N."/>
            <person name="Bonometti L."/>
            <person name="Westerberg I."/>
            <person name="Brannstrom I.O."/>
            <person name="Guillou S."/>
            <person name="Cros-Aarteil S."/>
            <person name="Calhoun S."/>
            <person name="Haridas S."/>
            <person name="Kuo A."/>
            <person name="Mondo S."/>
            <person name="Pangilinan J."/>
            <person name="Riley R."/>
            <person name="LaButti K."/>
            <person name="Andreopoulos B."/>
            <person name="Lipzen A."/>
            <person name="Chen C."/>
            <person name="Yan M."/>
            <person name="Daum C."/>
            <person name="Ng V."/>
            <person name="Clum A."/>
            <person name="Steindorff A."/>
            <person name="Ohm R.A."/>
            <person name="Martin F."/>
            <person name="Silar P."/>
            <person name="Natvig D.O."/>
            <person name="Lalanne C."/>
            <person name="Gautier V."/>
            <person name="Ament-Velasquez S.L."/>
            <person name="Kruys A."/>
            <person name="Hutchinson M.I."/>
            <person name="Powell A.J."/>
            <person name="Barry K."/>
            <person name="Miller A.N."/>
            <person name="Grigoriev I.V."/>
            <person name="Debuchy R."/>
            <person name="Gladieux P."/>
            <person name="Hiltunen Thoren M."/>
            <person name="Johannesson H."/>
        </authorList>
    </citation>
    <scope>NUCLEOTIDE SEQUENCE</scope>
    <source>
        <strain evidence="2">CBS 141.50</strain>
    </source>
</reference>
<keyword evidence="3" id="KW-1185">Reference proteome</keyword>
<sequence length="186" mass="20463">MRVASDWWNVSCALLLIFDHETAAEVADELAEEIAGYGDGPEYDAILAFGAFSYPGNKRANEAMMRVRRKLDAGLGEQLFGEYRACKIGITQDVSDVEIAMQGARFKTLILAALMMGVGARITDTEKAHLRKVCAIYDGFLPECGVVGSGERQFLFALRTYTAGKPRDWTRLNCCKLTGALRLLLA</sequence>
<reference evidence="2" key="2">
    <citation type="submission" date="2023-05" db="EMBL/GenBank/DDBJ databases">
        <authorList>
            <consortium name="Lawrence Berkeley National Laboratory"/>
            <person name="Steindorff A."/>
            <person name="Hensen N."/>
            <person name="Bonometti L."/>
            <person name="Westerberg I."/>
            <person name="Brannstrom I.O."/>
            <person name="Guillou S."/>
            <person name="Cros-Aarteil S."/>
            <person name="Calhoun S."/>
            <person name="Haridas S."/>
            <person name="Kuo A."/>
            <person name="Mondo S."/>
            <person name="Pangilinan J."/>
            <person name="Riley R."/>
            <person name="Labutti K."/>
            <person name="Andreopoulos B."/>
            <person name="Lipzen A."/>
            <person name="Chen C."/>
            <person name="Yanf M."/>
            <person name="Daum C."/>
            <person name="Ng V."/>
            <person name="Clum A."/>
            <person name="Ohm R."/>
            <person name="Martin F."/>
            <person name="Silar P."/>
            <person name="Natvig D."/>
            <person name="Lalanne C."/>
            <person name="Gautier V."/>
            <person name="Ament-Velasquez S.L."/>
            <person name="Kruys A."/>
            <person name="Hutchinson M.I."/>
            <person name="Powell A.J."/>
            <person name="Barry K."/>
            <person name="Miller A.N."/>
            <person name="Grigoriev I.V."/>
            <person name="Debuchy R."/>
            <person name="Gladieux P."/>
            <person name="Thoren M.H."/>
            <person name="Johannesson H."/>
        </authorList>
    </citation>
    <scope>NUCLEOTIDE SEQUENCE</scope>
    <source>
        <strain evidence="2">CBS 141.50</strain>
    </source>
</reference>
<dbReference type="EMBL" id="MU853582">
    <property type="protein sequence ID" value="KAK4143866.1"/>
    <property type="molecule type" value="Genomic_DNA"/>
</dbReference>
<dbReference type="Proteomes" id="UP001302676">
    <property type="component" value="Unassembled WGS sequence"/>
</dbReference>
<keyword evidence="1" id="KW-0732">Signal</keyword>
<feature type="signal peptide" evidence="1">
    <location>
        <begin position="1"/>
        <end position="24"/>
    </location>
</feature>
<gene>
    <name evidence="2" type="ORF">C8A04DRAFT_28435</name>
</gene>
<accession>A0AAN6V5F6</accession>